<feature type="domain" description="DUF8094" evidence="2">
    <location>
        <begin position="36"/>
        <end position="315"/>
    </location>
</feature>
<evidence type="ECO:0000259" key="2">
    <source>
        <dbReference type="Pfam" id="PF26366"/>
    </source>
</evidence>
<dbReference type="Pfam" id="PF26366">
    <property type="entry name" value="DUF8094"/>
    <property type="match status" value="1"/>
</dbReference>
<dbReference type="AlphaFoldDB" id="A0A5M4FFA9"/>
<dbReference type="InterPro" id="IPR058407">
    <property type="entry name" value="DUF8094"/>
</dbReference>
<evidence type="ECO:0000313" key="3">
    <source>
        <dbReference type="EMBL" id="KAA1397900.1"/>
    </source>
</evidence>
<feature type="chain" id="PRO_5038677773" description="DUF8094 domain-containing protein" evidence="1">
    <location>
        <begin position="20"/>
        <end position="317"/>
    </location>
</feature>
<name>A0A5M4FFA9_9ACTN</name>
<dbReference type="Proteomes" id="UP000380867">
    <property type="component" value="Unassembled WGS sequence"/>
</dbReference>
<comment type="caution">
    <text evidence="3">The sequence shown here is derived from an EMBL/GenBank/DDBJ whole genome shotgun (WGS) entry which is preliminary data.</text>
</comment>
<organism evidence="3 4">
    <name type="scientific">Aeromicrobium ginsengisoli</name>
    <dbReference type="NCBI Taxonomy" id="363867"/>
    <lineage>
        <taxon>Bacteria</taxon>
        <taxon>Bacillati</taxon>
        <taxon>Actinomycetota</taxon>
        <taxon>Actinomycetes</taxon>
        <taxon>Propionibacteriales</taxon>
        <taxon>Nocardioidaceae</taxon>
        <taxon>Aeromicrobium</taxon>
    </lineage>
</organism>
<dbReference type="PROSITE" id="PS51257">
    <property type="entry name" value="PROKAR_LIPOPROTEIN"/>
    <property type="match status" value="1"/>
</dbReference>
<keyword evidence="4" id="KW-1185">Reference proteome</keyword>
<feature type="signal peptide" evidence="1">
    <location>
        <begin position="1"/>
        <end position="19"/>
    </location>
</feature>
<dbReference type="RefSeq" id="WP_149689340.1">
    <property type="nucleotide sequence ID" value="NZ_SDPQ02000002.1"/>
</dbReference>
<evidence type="ECO:0000256" key="1">
    <source>
        <dbReference type="SAM" id="SignalP"/>
    </source>
</evidence>
<evidence type="ECO:0000313" key="4">
    <source>
        <dbReference type="Proteomes" id="UP000380867"/>
    </source>
</evidence>
<reference evidence="3" key="1">
    <citation type="submission" date="2019-09" db="EMBL/GenBank/DDBJ databases">
        <authorList>
            <person name="Li J."/>
        </authorList>
    </citation>
    <scope>NUCLEOTIDE SEQUENCE [LARGE SCALE GENOMIC DNA]</scope>
    <source>
        <strain evidence="3">JCM 14732</strain>
    </source>
</reference>
<dbReference type="EMBL" id="SDPQ02000002">
    <property type="protein sequence ID" value="KAA1397900.1"/>
    <property type="molecule type" value="Genomic_DNA"/>
</dbReference>
<dbReference type="OrthoDB" id="3510378at2"/>
<sequence length="317" mass="34275">MRRLSLLVLACALTLSACAVPHQRGDLTLEKTAARKSEVSAVFSEYRKVRNTAIELLDAKPLSIVESGPVLAIDSGSFEVSQRLAKTQKQDTGAFEVTDVQTPRFGKYPLWFFAVVHDDSARVNRVQIFERETAVEPWLLVASPETLADTQIPDIRREGGNALTVKPDDAVGMSMSASAAAKAYAKTLADPASADASKVADDSFIKQMRTTAENNAKLEGVTFSQSWGNDPVKYVLRTTDGGALAFVTLLRLDTYEVKDGLTISWPEGTPQQAFLSSGISSSGKLRYYHQVLLYIPPGTGKPRAIGQFGGVVSADSQ</sequence>
<gene>
    <name evidence="3" type="ORF">ESP70_011220</name>
</gene>
<accession>A0A5M4FFA9</accession>
<keyword evidence="1" id="KW-0732">Signal</keyword>
<proteinExistence type="predicted"/>
<protein>
    <recommendedName>
        <fullName evidence="2">DUF8094 domain-containing protein</fullName>
    </recommendedName>
</protein>